<evidence type="ECO:0000313" key="1">
    <source>
        <dbReference type="EMBL" id="GAA4306676.1"/>
    </source>
</evidence>
<protein>
    <submittedName>
        <fullName evidence="1">Uncharacterized protein</fullName>
    </submittedName>
</protein>
<proteinExistence type="predicted"/>
<evidence type="ECO:0000313" key="2">
    <source>
        <dbReference type="Proteomes" id="UP001501844"/>
    </source>
</evidence>
<name>A0ABP8FLK7_9BACT</name>
<reference evidence="2" key="1">
    <citation type="journal article" date="2019" name="Int. J. Syst. Evol. Microbiol.">
        <title>The Global Catalogue of Microorganisms (GCM) 10K type strain sequencing project: providing services to taxonomists for standard genome sequencing and annotation.</title>
        <authorList>
            <consortium name="The Broad Institute Genomics Platform"/>
            <consortium name="The Broad Institute Genome Sequencing Center for Infectious Disease"/>
            <person name="Wu L."/>
            <person name="Ma J."/>
        </authorList>
    </citation>
    <scope>NUCLEOTIDE SEQUENCE [LARGE SCALE GENOMIC DNA]</scope>
    <source>
        <strain evidence="2">JCM 17917</strain>
    </source>
</reference>
<dbReference type="Proteomes" id="UP001501844">
    <property type="component" value="Unassembled WGS sequence"/>
</dbReference>
<dbReference type="EMBL" id="BAABGX010000002">
    <property type="protein sequence ID" value="GAA4306676.1"/>
    <property type="molecule type" value="Genomic_DNA"/>
</dbReference>
<organism evidence="1 2">
    <name type="scientific">Nibribacter koreensis</name>
    <dbReference type="NCBI Taxonomy" id="1084519"/>
    <lineage>
        <taxon>Bacteria</taxon>
        <taxon>Pseudomonadati</taxon>
        <taxon>Bacteroidota</taxon>
        <taxon>Cytophagia</taxon>
        <taxon>Cytophagales</taxon>
        <taxon>Hymenobacteraceae</taxon>
        <taxon>Nibribacter</taxon>
    </lineage>
</organism>
<accession>A0ABP8FLK7</accession>
<gene>
    <name evidence="1" type="ORF">GCM10023183_22070</name>
</gene>
<sequence length="91" mass="10484">MNPHLAVKGSGNTGNLAINAWYLALEEMPNTWFSDSTTGTDSYWVLLSLEQEKHPNRSTRQILEKSFFIGQGYFLLHTHFWRLGRLKAKSQ</sequence>
<comment type="caution">
    <text evidence="1">The sequence shown here is derived from an EMBL/GenBank/DDBJ whole genome shotgun (WGS) entry which is preliminary data.</text>
</comment>
<keyword evidence="2" id="KW-1185">Reference proteome</keyword>